<comment type="caution">
    <text evidence="1">The sequence shown here is derived from an EMBL/GenBank/DDBJ whole genome shotgun (WGS) entry which is preliminary data.</text>
</comment>
<accession>A0A3R6AE73</accession>
<dbReference type="EMBL" id="QSFX01000012">
    <property type="protein sequence ID" value="RHA88974.1"/>
    <property type="molecule type" value="Genomic_DNA"/>
</dbReference>
<dbReference type="Gene3D" id="2.180.10.10">
    <property type="entry name" value="RHS repeat-associated core"/>
    <property type="match status" value="1"/>
</dbReference>
<dbReference type="AlphaFoldDB" id="A0A3R6AE73"/>
<evidence type="ECO:0000313" key="1">
    <source>
        <dbReference type="EMBL" id="RHA88974.1"/>
    </source>
</evidence>
<organism evidence="1 2">
    <name type="scientific">Roseburia inulinivorans</name>
    <dbReference type="NCBI Taxonomy" id="360807"/>
    <lineage>
        <taxon>Bacteria</taxon>
        <taxon>Bacillati</taxon>
        <taxon>Bacillota</taxon>
        <taxon>Clostridia</taxon>
        <taxon>Lachnospirales</taxon>
        <taxon>Lachnospiraceae</taxon>
        <taxon>Roseburia</taxon>
    </lineage>
</organism>
<protein>
    <recommendedName>
        <fullName evidence="3">RHS repeat-associated core domain-containing protein</fullName>
    </recommendedName>
</protein>
<evidence type="ECO:0008006" key="3">
    <source>
        <dbReference type="Google" id="ProtNLM"/>
    </source>
</evidence>
<reference evidence="1 2" key="1">
    <citation type="submission" date="2018-08" db="EMBL/GenBank/DDBJ databases">
        <title>A genome reference for cultivated species of the human gut microbiota.</title>
        <authorList>
            <person name="Zou Y."/>
            <person name="Xue W."/>
            <person name="Luo G."/>
        </authorList>
    </citation>
    <scope>NUCLEOTIDE SEQUENCE [LARGE SCALE GENOMIC DNA]</scope>
    <source>
        <strain evidence="1 2">AM42-1AC</strain>
    </source>
</reference>
<dbReference type="RefSeq" id="WP_118581256.1">
    <property type="nucleotide sequence ID" value="NZ_CABJFX010000012.1"/>
</dbReference>
<name>A0A3R6AE73_9FIRM</name>
<dbReference type="Proteomes" id="UP000283492">
    <property type="component" value="Unassembled WGS sequence"/>
</dbReference>
<gene>
    <name evidence="1" type="ORF">DW914_08110</name>
</gene>
<dbReference type="InterPro" id="IPR022385">
    <property type="entry name" value="Rhs_assc_core"/>
</dbReference>
<sequence>MATMPLGTGAELSTGQRAACQYHNLLQKTTSMGSGGSRTEDRRYDAGAGRFISEDFIKGHTAVPYTMNHYSYCFNRPMDLVDLNGMWPTAVVTSDLAGMEMWLAW</sequence>
<proteinExistence type="predicted"/>
<dbReference type="NCBIfam" id="TIGR03696">
    <property type="entry name" value="Rhs_assc_core"/>
    <property type="match status" value="1"/>
</dbReference>
<evidence type="ECO:0000313" key="2">
    <source>
        <dbReference type="Proteomes" id="UP000283492"/>
    </source>
</evidence>